<proteinExistence type="predicted"/>
<gene>
    <name evidence="1" type="ORF">SAMN04488067_110106</name>
</gene>
<sequence length="58" mass="5947">MGVSVSYGVIVYLRAEEAGAASADALDRLGADRALNGEDEFVAAESADEEQTTVLADG</sequence>
<dbReference type="AlphaFoldDB" id="A0A1G7PVZ3"/>
<name>A0A1G7PVZ3_9EURY</name>
<reference evidence="1 2" key="1">
    <citation type="submission" date="2016-10" db="EMBL/GenBank/DDBJ databases">
        <authorList>
            <person name="Varghese N."/>
            <person name="Submissions S."/>
        </authorList>
    </citation>
    <scope>NUCLEOTIDE SEQUENCE [LARGE SCALE GENOMIC DNA]</scope>
    <source>
        <strain evidence="1 2">CGMCC 1.3527</strain>
    </source>
</reference>
<accession>A0A1G7PVZ3</accession>
<organism evidence="1 2">
    <name type="scientific">Halorubrum xinjiangense</name>
    <dbReference type="NCBI Taxonomy" id="261291"/>
    <lineage>
        <taxon>Archaea</taxon>
        <taxon>Methanobacteriati</taxon>
        <taxon>Methanobacteriota</taxon>
        <taxon>Stenosarchaea group</taxon>
        <taxon>Halobacteria</taxon>
        <taxon>Halobacteriales</taxon>
        <taxon>Haloferacaceae</taxon>
        <taxon>Halorubrum</taxon>
    </lineage>
</organism>
<dbReference type="Proteomes" id="UP000324020">
    <property type="component" value="Unassembled WGS sequence"/>
</dbReference>
<dbReference type="EMBL" id="FNBO01000010">
    <property type="protein sequence ID" value="SDF90395.1"/>
    <property type="molecule type" value="Genomic_DNA"/>
</dbReference>
<protein>
    <submittedName>
        <fullName evidence="1">Uncharacterized protein</fullName>
    </submittedName>
</protein>
<dbReference type="RefSeq" id="WP_223174419.1">
    <property type="nucleotide sequence ID" value="NZ_FNBO01000010.1"/>
</dbReference>
<keyword evidence="2" id="KW-1185">Reference proteome</keyword>
<evidence type="ECO:0000313" key="2">
    <source>
        <dbReference type="Proteomes" id="UP000324020"/>
    </source>
</evidence>
<evidence type="ECO:0000313" key="1">
    <source>
        <dbReference type="EMBL" id="SDF90395.1"/>
    </source>
</evidence>